<dbReference type="InterPro" id="IPR051913">
    <property type="entry name" value="GH2_Domain-Containing"/>
</dbReference>
<dbReference type="Pfam" id="PF02836">
    <property type="entry name" value="Glyco_hydro_2_C"/>
    <property type="match status" value="1"/>
</dbReference>
<dbReference type="InterPro" id="IPR013783">
    <property type="entry name" value="Ig-like_fold"/>
</dbReference>
<dbReference type="RefSeq" id="WP_136077666.1">
    <property type="nucleotide sequence ID" value="NZ_CAAHFG010000001.1"/>
</dbReference>
<dbReference type="Pfam" id="PF00703">
    <property type="entry name" value="Glyco_hydro_2"/>
    <property type="match status" value="1"/>
</dbReference>
<dbReference type="PANTHER" id="PTHR42732:SF1">
    <property type="entry name" value="BETA-MANNOSIDASE"/>
    <property type="match status" value="1"/>
</dbReference>
<keyword evidence="3" id="KW-0326">Glycosidase</keyword>
<evidence type="ECO:0000313" key="9">
    <source>
        <dbReference type="Proteomes" id="UP000366872"/>
    </source>
</evidence>
<evidence type="ECO:0000256" key="2">
    <source>
        <dbReference type="ARBA" id="ARBA00022801"/>
    </source>
</evidence>
<sequence>MKKLMFALAALVVAMIGNAELRESQSLDGEWNIVFDAANEGRAAEWHTHDVFQALESRPIPVPSCWEEIVQDYEGVVTYGKTFSIPKDWKGKTVRLQFDAVNYISEVWLNDHCVGRHEGGYSPFEFRVDDLLDYDRENFLSLRVVGPIVTREDLVIDGLGKNDAPHWRGAIVGGIWQSVRLVAAGPVTIDDVFVIPRLADDSAKVELTLNNTGTKRLGKKVHVSISHEGQIVAEHKESMLLDPGTNKGDWTVKIPDAQYWLPDAPNLYTVSVSVDGSDEESARFGMRELTIKDKEFLLNGEPVYIKAAFFEGLYPTKLALPDNMEMAHREIQLAKDAGFNMIRPWRKPPPPAWLDLCDEMGVLVIGGLPIECMKQWPTVTPDMPRRIEHEVRAAIMRDRNRACIVQWEIFNEIWRAELKRMKHPMSMLARELDPSRMILDESGGFADGANIYLPYKVEPTKFNDIHIYCGAPINDDTYNSFLSLGMTPQEMNAVGFDPKRVRNKHAHPGLMSLVSEIGYGSIPDVVENNKRFREKGNPLVPPYRYHQMLEETTAQVLKESGLDAIYPSVQEFCIEQQQIHSDANKRMIEAIRSNPLVRGYCVHALTGGDWVLGAGLLDLWRNPKQSYYGTKEANAPRYLAVRVMPRNIYAGQDAKVRVTGINDLGMIGGSLTVQLVNESGKPVKKWSRNVELGKGVSNLLEEALDASKLSGAFKAEVSLKDASGALVAQNTFGFDVFGSKDLLTPSAKIAVLDSNNKLKPFLEKSGIPFVEFNKDTPESMPVYVVDNEAKTSALKTRFQTLEQFVKDGGTAVYLQALRRPGNVYWGAQLPSDEVLPIEKDKEHALGLWVGVSHIVTDHPVFDGLPVNCMMGQEYENVWSPYVLKDMGNDLIVGSISYGFYAGEKTHMQSYIGPEPAFFGMDMGVVPHGNGRYVLNTLRLVENLGSDPVADKILFNIIQWTAE</sequence>
<dbReference type="InterPro" id="IPR006104">
    <property type="entry name" value="Glyco_hydro_2_N"/>
</dbReference>
<feature type="signal peptide" evidence="4">
    <location>
        <begin position="1"/>
        <end position="19"/>
    </location>
</feature>
<evidence type="ECO:0000256" key="1">
    <source>
        <dbReference type="ARBA" id="ARBA00007401"/>
    </source>
</evidence>
<dbReference type="EMBL" id="CAAHFG010000001">
    <property type="protein sequence ID" value="VGO11958.1"/>
    <property type="molecule type" value="Genomic_DNA"/>
</dbReference>
<keyword evidence="4" id="KW-0732">Signal</keyword>
<dbReference type="Gene3D" id="3.20.20.80">
    <property type="entry name" value="Glycosidases"/>
    <property type="match status" value="1"/>
</dbReference>
<protein>
    <submittedName>
        <fullName evidence="8">Beta-galactosidase</fullName>
    </submittedName>
</protein>
<evidence type="ECO:0000259" key="7">
    <source>
        <dbReference type="Pfam" id="PF02837"/>
    </source>
</evidence>
<accession>A0A6C2TWC1</accession>
<name>A0A6C2TWC1_PONDE</name>
<keyword evidence="2" id="KW-0378">Hydrolase</keyword>
<dbReference type="Proteomes" id="UP000366872">
    <property type="component" value="Unassembled WGS sequence"/>
</dbReference>
<dbReference type="Gene3D" id="2.60.120.260">
    <property type="entry name" value="Galactose-binding domain-like"/>
    <property type="match status" value="1"/>
</dbReference>
<dbReference type="PANTHER" id="PTHR42732">
    <property type="entry name" value="BETA-GALACTOSIDASE"/>
    <property type="match status" value="1"/>
</dbReference>
<dbReference type="SUPFAM" id="SSF49785">
    <property type="entry name" value="Galactose-binding domain-like"/>
    <property type="match status" value="1"/>
</dbReference>
<feature type="chain" id="PRO_5025427251" evidence="4">
    <location>
        <begin position="20"/>
        <end position="962"/>
    </location>
</feature>
<dbReference type="GO" id="GO:0005975">
    <property type="term" value="P:carbohydrate metabolic process"/>
    <property type="evidence" value="ECO:0007669"/>
    <property type="project" value="InterPro"/>
</dbReference>
<evidence type="ECO:0000256" key="3">
    <source>
        <dbReference type="ARBA" id="ARBA00023295"/>
    </source>
</evidence>
<feature type="domain" description="Glycosyl hydrolases family 2 sugar binding" evidence="7">
    <location>
        <begin position="25"/>
        <end position="144"/>
    </location>
</feature>
<dbReference type="SUPFAM" id="SSF51445">
    <property type="entry name" value="(Trans)glycosidases"/>
    <property type="match status" value="1"/>
</dbReference>
<dbReference type="InterPro" id="IPR006102">
    <property type="entry name" value="Ig-like_GH2"/>
</dbReference>
<dbReference type="InterPro" id="IPR017853">
    <property type="entry name" value="GH"/>
</dbReference>
<dbReference type="GO" id="GO:0004553">
    <property type="term" value="F:hydrolase activity, hydrolyzing O-glycosyl compounds"/>
    <property type="evidence" value="ECO:0007669"/>
    <property type="project" value="InterPro"/>
</dbReference>
<dbReference type="AlphaFoldDB" id="A0A6C2TWC1"/>
<feature type="domain" description="Glycoside hydrolase family 2 immunoglobulin-like beta-sandwich" evidence="5">
    <location>
        <begin position="187"/>
        <end position="287"/>
    </location>
</feature>
<reference evidence="8 9" key="1">
    <citation type="submission" date="2019-04" db="EMBL/GenBank/DDBJ databases">
        <authorList>
            <person name="Van Vliet M D."/>
        </authorList>
    </citation>
    <scope>NUCLEOTIDE SEQUENCE [LARGE SCALE GENOMIC DNA]</scope>
    <source>
        <strain evidence="8 9">F1</strain>
    </source>
</reference>
<evidence type="ECO:0000313" key="8">
    <source>
        <dbReference type="EMBL" id="VGO11958.1"/>
    </source>
</evidence>
<evidence type="ECO:0000259" key="5">
    <source>
        <dbReference type="Pfam" id="PF00703"/>
    </source>
</evidence>
<gene>
    <name evidence="8" type="primary">lacZ_1</name>
    <name evidence="8" type="ORF">PDESU_00506</name>
</gene>
<feature type="domain" description="Glycoside hydrolase family 2 catalytic" evidence="6">
    <location>
        <begin position="290"/>
        <end position="444"/>
    </location>
</feature>
<evidence type="ECO:0000256" key="4">
    <source>
        <dbReference type="SAM" id="SignalP"/>
    </source>
</evidence>
<dbReference type="InterPro" id="IPR008979">
    <property type="entry name" value="Galactose-bd-like_sf"/>
</dbReference>
<dbReference type="Gene3D" id="2.60.40.10">
    <property type="entry name" value="Immunoglobulins"/>
    <property type="match status" value="1"/>
</dbReference>
<dbReference type="InterPro" id="IPR036156">
    <property type="entry name" value="Beta-gal/glucu_dom_sf"/>
</dbReference>
<dbReference type="Pfam" id="PF02837">
    <property type="entry name" value="Glyco_hydro_2_N"/>
    <property type="match status" value="1"/>
</dbReference>
<evidence type="ECO:0000259" key="6">
    <source>
        <dbReference type="Pfam" id="PF02836"/>
    </source>
</evidence>
<comment type="similarity">
    <text evidence="1">Belongs to the glycosyl hydrolase 2 family.</text>
</comment>
<organism evidence="8 9">
    <name type="scientific">Pontiella desulfatans</name>
    <dbReference type="NCBI Taxonomy" id="2750659"/>
    <lineage>
        <taxon>Bacteria</taxon>
        <taxon>Pseudomonadati</taxon>
        <taxon>Kiritimatiellota</taxon>
        <taxon>Kiritimatiellia</taxon>
        <taxon>Kiritimatiellales</taxon>
        <taxon>Pontiellaceae</taxon>
        <taxon>Pontiella</taxon>
    </lineage>
</organism>
<dbReference type="SUPFAM" id="SSF49303">
    <property type="entry name" value="beta-Galactosidase/glucuronidase domain"/>
    <property type="match status" value="1"/>
</dbReference>
<dbReference type="InterPro" id="IPR006103">
    <property type="entry name" value="Glyco_hydro_2_cat"/>
</dbReference>
<proteinExistence type="inferred from homology"/>
<keyword evidence="9" id="KW-1185">Reference proteome</keyword>